<keyword evidence="8" id="KW-1185">Reference proteome</keyword>
<dbReference type="GO" id="GO:0016020">
    <property type="term" value="C:membrane"/>
    <property type="evidence" value="ECO:0007669"/>
    <property type="project" value="UniProtKB-SubCell"/>
</dbReference>
<dbReference type="OrthoDB" id="5585746at2759"/>
<evidence type="ECO:0000256" key="2">
    <source>
        <dbReference type="ARBA" id="ARBA00022692"/>
    </source>
</evidence>
<dbReference type="PANTHER" id="PTHR20855">
    <property type="entry name" value="ADIPOR/PROGESTIN RECEPTOR-RELATED"/>
    <property type="match status" value="1"/>
</dbReference>
<comment type="subcellular location">
    <subcellularLocation>
        <location evidence="1">Membrane</location>
        <topology evidence="1">Multi-pass membrane protein</topology>
    </subcellularLocation>
</comment>
<dbReference type="Proteomes" id="UP000646827">
    <property type="component" value="Unassembled WGS sequence"/>
</dbReference>
<feature type="binding site" evidence="5">
    <location>
        <position position="222"/>
    </location>
    <ligand>
        <name>Zn(2+)</name>
        <dbReference type="ChEBI" id="CHEBI:29105"/>
    </ligand>
</feature>
<dbReference type="GO" id="GO:0038023">
    <property type="term" value="F:signaling receptor activity"/>
    <property type="evidence" value="ECO:0007669"/>
    <property type="project" value="TreeGrafter"/>
</dbReference>
<evidence type="ECO:0000256" key="4">
    <source>
        <dbReference type="ARBA" id="ARBA00023136"/>
    </source>
</evidence>
<name>A0A8H7VQK9_9FUNG</name>
<evidence type="ECO:0000313" key="8">
    <source>
        <dbReference type="Proteomes" id="UP000646827"/>
    </source>
</evidence>
<feature type="binding site" evidence="5">
    <location>
        <position position="366"/>
    </location>
    <ligand>
        <name>Zn(2+)</name>
        <dbReference type="ChEBI" id="CHEBI:29105"/>
    </ligand>
</feature>
<dbReference type="EMBL" id="JAEPRB010000005">
    <property type="protein sequence ID" value="KAG2227722.1"/>
    <property type="molecule type" value="Genomic_DNA"/>
</dbReference>
<feature type="transmembrane region" description="Helical" evidence="6">
    <location>
        <begin position="169"/>
        <end position="190"/>
    </location>
</feature>
<dbReference type="AlphaFoldDB" id="A0A8H7VQK9"/>
<dbReference type="PANTHER" id="PTHR20855:SF97">
    <property type="entry name" value="ADIPOR-LIKE RECEPTOR IZH3-RELATED"/>
    <property type="match status" value="1"/>
</dbReference>
<dbReference type="GO" id="GO:0046872">
    <property type="term" value="F:metal ion binding"/>
    <property type="evidence" value="ECO:0007669"/>
    <property type="project" value="UniProtKB-KW"/>
</dbReference>
<dbReference type="GO" id="GO:0006882">
    <property type="term" value="P:intracellular zinc ion homeostasis"/>
    <property type="evidence" value="ECO:0007669"/>
    <property type="project" value="TreeGrafter"/>
</dbReference>
<keyword evidence="5" id="KW-0862">Zinc</keyword>
<proteinExistence type="predicted"/>
<comment type="caution">
    <text evidence="7">The sequence shown here is derived from an EMBL/GenBank/DDBJ whole genome shotgun (WGS) entry which is preliminary data.</text>
</comment>
<sequence length="400" mass="45721">MVDVNSTTTTNTTDAGLSNGSFLMMRRHSLYQPATITAFTTSTKTAPFLTTPRTRCRSHSTSSLPSSPTIMPELTTFSSSSSSLSDESSTIDIGDNDTCSTGLLQYMDDHVFETWDSAKALVVGAERLLRYHELPKEWQENEYVLSGYRFYASHRDCLRSIFMLHNETLNIWSHLIGFIFFSFLSVSVFNHHFPEAPASDRAIFATFCIAALKCLFCSSIYHTFICHHKIKGFAATLDYIGIAFLIAASVLVTEYYGYYCSPIPRTRYMVFTGFVSSFGVILPFLKSWDTKEFRPIRITVFLSLAFSSIVPVLHLVYLHGFWATWAFLENVMISVSMYLLGVLFYANRWPEKKFPGKFDYLGMTSHAIWHVFVCFGIYFHYMASLHFYKNRYTFSCPLQI</sequence>
<feature type="transmembrane region" description="Helical" evidence="6">
    <location>
        <begin position="202"/>
        <end position="224"/>
    </location>
</feature>
<organism evidence="7 8">
    <name type="scientific">Circinella minor</name>
    <dbReference type="NCBI Taxonomy" id="1195481"/>
    <lineage>
        <taxon>Eukaryota</taxon>
        <taxon>Fungi</taxon>
        <taxon>Fungi incertae sedis</taxon>
        <taxon>Mucoromycota</taxon>
        <taxon>Mucoromycotina</taxon>
        <taxon>Mucoromycetes</taxon>
        <taxon>Mucorales</taxon>
        <taxon>Lichtheimiaceae</taxon>
        <taxon>Circinella</taxon>
    </lineage>
</organism>
<accession>A0A8H7VQK9</accession>
<reference evidence="7 8" key="1">
    <citation type="submission" date="2020-12" db="EMBL/GenBank/DDBJ databases">
        <title>Metabolic potential, ecology and presence of endohyphal bacteria is reflected in genomic diversity of Mucoromycotina.</title>
        <authorList>
            <person name="Muszewska A."/>
            <person name="Okrasinska A."/>
            <person name="Steczkiewicz K."/>
            <person name="Drgas O."/>
            <person name="Orlowska M."/>
            <person name="Perlinska-Lenart U."/>
            <person name="Aleksandrzak-Piekarczyk T."/>
            <person name="Szatraj K."/>
            <person name="Zielenkiewicz U."/>
            <person name="Pilsyk S."/>
            <person name="Malc E."/>
            <person name="Mieczkowski P."/>
            <person name="Kruszewska J.S."/>
            <person name="Biernat P."/>
            <person name="Pawlowska J."/>
        </authorList>
    </citation>
    <scope>NUCLEOTIDE SEQUENCE [LARGE SCALE GENOMIC DNA]</scope>
    <source>
        <strain evidence="7 8">CBS 142.35</strain>
    </source>
</reference>
<feature type="transmembrane region" description="Helical" evidence="6">
    <location>
        <begin position="268"/>
        <end position="285"/>
    </location>
</feature>
<evidence type="ECO:0000256" key="3">
    <source>
        <dbReference type="ARBA" id="ARBA00022989"/>
    </source>
</evidence>
<gene>
    <name evidence="7" type="ORF">INT45_004764</name>
</gene>
<evidence type="ECO:0000313" key="7">
    <source>
        <dbReference type="EMBL" id="KAG2227722.1"/>
    </source>
</evidence>
<feature type="transmembrane region" description="Helical" evidence="6">
    <location>
        <begin position="323"/>
        <end position="346"/>
    </location>
</feature>
<feature type="transmembrane region" description="Helical" evidence="6">
    <location>
        <begin position="367"/>
        <end position="388"/>
    </location>
</feature>
<evidence type="ECO:0000256" key="1">
    <source>
        <dbReference type="ARBA" id="ARBA00004141"/>
    </source>
</evidence>
<feature type="binding site" evidence="5">
    <location>
        <position position="370"/>
    </location>
    <ligand>
        <name>Zn(2+)</name>
        <dbReference type="ChEBI" id="CHEBI:29105"/>
    </ligand>
</feature>
<dbReference type="Pfam" id="PF03006">
    <property type="entry name" value="HlyIII"/>
    <property type="match status" value="1"/>
</dbReference>
<feature type="transmembrane region" description="Helical" evidence="6">
    <location>
        <begin position="297"/>
        <end position="317"/>
    </location>
</feature>
<keyword evidence="2 6" id="KW-0812">Transmembrane</keyword>
<keyword evidence="4 6" id="KW-0472">Membrane</keyword>
<evidence type="ECO:0000256" key="6">
    <source>
        <dbReference type="SAM" id="Phobius"/>
    </source>
</evidence>
<dbReference type="InterPro" id="IPR004254">
    <property type="entry name" value="AdipoR/HlyIII-related"/>
</dbReference>
<feature type="transmembrane region" description="Helical" evidence="6">
    <location>
        <begin position="236"/>
        <end position="256"/>
    </location>
</feature>
<keyword evidence="3 6" id="KW-1133">Transmembrane helix</keyword>
<keyword evidence="5" id="KW-0479">Metal-binding</keyword>
<evidence type="ECO:0000256" key="5">
    <source>
        <dbReference type="PIRSR" id="PIRSR604254-1"/>
    </source>
</evidence>
<protein>
    <submittedName>
        <fullName evidence="7">Uncharacterized protein</fullName>
    </submittedName>
</protein>